<dbReference type="InterPro" id="IPR010264">
    <property type="entry name" value="Self-incomp_S1"/>
</dbReference>
<reference evidence="7 8" key="1">
    <citation type="journal article" date="2024" name="G3 (Bethesda)">
        <title>Genome assembly of Hibiscus sabdariffa L. provides insights into metabolisms of medicinal natural products.</title>
        <authorList>
            <person name="Kim T."/>
        </authorList>
    </citation>
    <scope>NUCLEOTIDE SEQUENCE [LARGE SCALE GENOMIC DNA]</scope>
    <source>
        <strain evidence="7">TK-2024</strain>
        <tissue evidence="7">Old leaves</tissue>
    </source>
</reference>
<feature type="signal peptide" evidence="6">
    <location>
        <begin position="1"/>
        <end position="16"/>
    </location>
</feature>
<gene>
    <name evidence="7" type="ORF">V6N12_076280</name>
</gene>
<dbReference type="EMBL" id="JBBPBM010002007">
    <property type="protein sequence ID" value="KAK8480658.1"/>
    <property type="molecule type" value="Genomic_DNA"/>
</dbReference>
<dbReference type="PANTHER" id="PTHR31232:SF156">
    <property type="entry name" value="PLANT SELF-INCOMPATIBILITY PROTEIN S1 FAMILY-RELATED"/>
    <property type="match status" value="1"/>
</dbReference>
<name>A0ABR1ZJC0_9ROSI</name>
<evidence type="ECO:0000256" key="1">
    <source>
        <dbReference type="ARBA" id="ARBA00004613"/>
    </source>
</evidence>
<evidence type="ECO:0000256" key="4">
    <source>
        <dbReference type="ARBA" id="ARBA00022525"/>
    </source>
</evidence>
<evidence type="ECO:0000256" key="3">
    <source>
        <dbReference type="ARBA" id="ARBA00022471"/>
    </source>
</evidence>
<organism evidence="7 8">
    <name type="scientific">Hibiscus sabdariffa</name>
    <name type="common">roselle</name>
    <dbReference type="NCBI Taxonomy" id="183260"/>
    <lineage>
        <taxon>Eukaryota</taxon>
        <taxon>Viridiplantae</taxon>
        <taxon>Streptophyta</taxon>
        <taxon>Embryophyta</taxon>
        <taxon>Tracheophyta</taxon>
        <taxon>Spermatophyta</taxon>
        <taxon>Magnoliopsida</taxon>
        <taxon>eudicotyledons</taxon>
        <taxon>Gunneridae</taxon>
        <taxon>Pentapetalae</taxon>
        <taxon>rosids</taxon>
        <taxon>malvids</taxon>
        <taxon>Malvales</taxon>
        <taxon>Malvaceae</taxon>
        <taxon>Malvoideae</taxon>
        <taxon>Hibiscus</taxon>
    </lineage>
</organism>
<protein>
    <recommendedName>
        <fullName evidence="6">S-protein homolog</fullName>
    </recommendedName>
</protein>
<comment type="similarity">
    <text evidence="2 6">Belongs to the plant self-incompatibility (S1) protein family.</text>
</comment>
<proteinExistence type="inferred from homology"/>
<keyword evidence="5 6" id="KW-0732">Signal</keyword>
<evidence type="ECO:0000256" key="2">
    <source>
        <dbReference type="ARBA" id="ARBA00005581"/>
    </source>
</evidence>
<keyword evidence="4 6" id="KW-0964">Secreted</keyword>
<keyword evidence="8" id="KW-1185">Reference proteome</keyword>
<dbReference type="Proteomes" id="UP001472677">
    <property type="component" value="Unassembled WGS sequence"/>
</dbReference>
<dbReference type="Pfam" id="PF05938">
    <property type="entry name" value="Self-incomp_S1"/>
    <property type="match status" value="1"/>
</dbReference>
<evidence type="ECO:0000256" key="5">
    <source>
        <dbReference type="ARBA" id="ARBA00022729"/>
    </source>
</evidence>
<keyword evidence="3 6" id="KW-0713">Self-incompatibility</keyword>
<dbReference type="PANTHER" id="PTHR31232">
    <property type="match status" value="1"/>
</dbReference>
<evidence type="ECO:0000313" key="7">
    <source>
        <dbReference type="EMBL" id="KAK8480658.1"/>
    </source>
</evidence>
<comment type="subcellular location">
    <subcellularLocation>
        <location evidence="1 6">Secreted</location>
    </subcellularLocation>
</comment>
<evidence type="ECO:0000256" key="6">
    <source>
        <dbReference type="RuleBase" id="RU367044"/>
    </source>
</evidence>
<comment type="caution">
    <text evidence="7">The sequence shown here is derived from an EMBL/GenBank/DDBJ whole genome shotgun (WGS) entry which is preliminary data.</text>
</comment>
<feature type="chain" id="PRO_5044953826" description="S-protein homolog" evidence="6">
    <location>
        <begin position="17"/>
        <end position="159"/>
    </location>
</feature>
<sequence>MPFFFLVLSLTTLMAANPSTSTSSAPTKDQPNSLFGTWHVHVVNGLSNNKILLVHCKSADDDLGERHLTVGSETQWHFKIAIIGSTLFFCFMASDSDHVHVRLDVFWLDQELFYRCNYKHCIWTARDDGIYLKNIPDNIDEFKHGWEMGSVLLVNSTIV</sequence>
<accession>A0ABR1ZJC0</accession>
<evidence type="ECO:0000313" key="8">
    <source>
        <dbReference type="Proteomes" id="UP001472677"/>
    </source>
</evidence>